<organism evidence="2 3">
    <name type="scientific">Aegilops tauschii subsp. strangulata</name>
    <name type="common">Goatgrass</name>
    <dbReference type="NCBI Taxonomy" id="200361"/>
    <lineage>
        <taxon>Eukaryota</taxon>
        <taxon>Viridiplantae</taxon>
        <taxon>Streptophyta</taxon>
        <taxon>Embryophyta</taxon>
        <taxon>Tracheophyta</taxon>
        <taxon>Spermatophyta</taxon>
        <taxon>Magnoliopsida</taxon>
        <taxon>Liliopsida</taxon>
        <taxon>Poales</taxon>
        <taxon>Poaceae</taxon>
        <taxon>BOP clade</taxon>
        <taxon>Pooideae</taxon>
        <taxon>Triticodae</taxon>
        <taxon>Triticeae</taxon>
        <taxon>Triticinae</taxon>
        <taxon>Aegilops</taxon>
    </lineage>
</organism>
<keyword evidence="3" id="KW-1185">Reference proteome</keyword>
<reference evidence="2" key="5">
    <citation type="journal article" date="2021" name="G3 (Bethesda)">
        <title>Aegilops tauschii genome assembly Aet v5.0 features greater sequence contiguity and improved annotation.</title>
        <authorList>
            <person name="Wang L."/>
            <person name="Zhu T."/>
            <person name="Rodriguez J.C."/>
            <person name="Deal K.R."/>
            <person name="Dubcovsky J."/>
            <person name="McGuire P.E."/>
            <person name="Lux T."/>
            <person name="Spannagl M."/>
            <person name="Mayer K.F.X."/>
            <person name="Baldrich P."/>
            <person name="Meyers B.C."/>
            <person name="Huo N."/>
            <person name="Gu Y.Q."/>
            <person name="Zhou H."/>
            <person name="Devos K.M."/>
            <person name="Bennetzen J.L."/>
            <person name="Unver T."/>
            <person name="Budak H."/>
            <person name="Gulick P.J."/>
            <person name="Galiba G."/>
            <person name="Kalapos B."/>
            <person name="Nelson D.R."/>
            <person name="Li P."/>
            <person name="You F.M."/>
            <person name="Luo M.C."/>
            <person name="Dvorak J."/>
        </authorList>
    </citation>
    <scope>NUCLEOTIDE SEQUENCE [LARGE SCALE GENOMIC DNA]</scope>
    <source>
        <strain evidence="2">cv. AL8/78</strain>
    </source>
</reference>
<reference evidence="2" key="4">
    <citation type="submission" date="2019-03" db="UniProtKB">
        <authorList>
            <consortium name="EnsemblPlants"/>
        </authorList>
    </citation>
    <scope>IDENTIFICATION</scope>
</reference>
<dbReference type="EnsemblPlants" id="AET3Gv20549800.6">
    <property type="protein sequence ID" value="AET3Gv20549800.6"/>
    <property type="gene ID" value="AET3Gv20549800"/>
</dbReference>
<reference evidence="3" key="1">
    <citation type="journal article" date="2014" name="Science">
        <title>Ancient hybridizations among the ancestral genomes of bread wheat.</title>
        <authorList>
            <consortium name="International Wheat Genome Sequencing Consortium,"/>
            <person name="Marcussen T."/>
            <person name="Sandve S.R."/>
            <person name="Heier L."/>
            <person name="Spannagl M."/>
            <person name="Pfeifer M."/>
            <person name="Jakobsen K.S."/>
            <person name="Wulff B.B."/>
            <person name="Steuernagel B."/>
            <person name="Mayer K.F."/>
            <person name="Olsen O.A."/>
        </authorList>
    </citation>
    <scope>NUCLEOTIDE SEQUENCE [LARGE SCALE GENOMIC DNA]</scope>
    <source>
        <strain evidence="3">cv. AL8/78</strain>
    </source>
</reference>
<evidence type="ECO:0000313" key="2">
    <source>
        <dbReference type="EnsemblPlants" id="AET3Gv20549800.6"/>
    </source>
</evidence>
<proteinExistence type="predicted"/>
<sequence length="63" mass="7172">ITNHRSPLFPCRLRYRSHLPLKYRPHSLSWRTPPAAQPNPNVGPAAPPRPPRRSLAATSSLRR</sequence>
<feature type="region of interest" description="Disordered" evidence="1">
    <location>
        <begin position="27"/>
        <end position="63"/>
    </location>
</feature>
<feature type="compositionally biased region" description="Low complexity" evidence="1">
    <location>
        <begin position="53"/>
        <end position="63"/>
    </location>
</feature>
<accession>A0A453F2K6</accession>
<dbReference type="AlphaFoldDB" id="A0A453F2K6"/>
<dbReference type="Gramene" id="AET3Gv20549800.6">
    <property type="protein sequence ID" value="AET3Gv20549800.6"/>
    <property type="gene ID" value="AET3Gv20549800"/>
</dbReference>
<reference evidence="2" key="3">
    <citation type="journal article" date="2017" name="Nature">
        <title>Genome sequence of the progenitor of the wheat D genome Aegilops tauschii.</title>
        <authorList>
            <person name="Luo M.C."/>
            <person name="Gu Y.Q."/>
            <person name="Puiu D."/>
            <person name="Wang H."/>
            <person name="Twardziok S.O."/>
            <person name="Deal K.R."/>
            <person name="Huo N."/>
            <person name="Zhu T."/>
            <person name="Wang L."/>
            <person name="Wang Y."/>
            <person name="McGuire P.E."/>
            <person name="Liu S."/>
            <person name="Long H."/>
            <person name="Ramasamy R.K."/>
            <person name="Rodriguez J.C."/>
            <person name="Van S.L."/>
            <person name="Yuan L."/>
            <person name="Wang Z."/>
            <person name="Xia Z."/>
            <person name="Xiao L."/>
            <person name="Anderson O.D."/>
            <person name="Ouyang S."/>
            <person name="Liang Y."/>
            <person name="Zimin A.V."/>
            <person name="Pertea G."/>
            <person name="Qi P."/>
            <person name="Bennetzen J.L."/>
            <person name="Dai X."/>
            <person name="Dawson M.W."/>
            <person name="Muller H.G."/>
            <person name="Kugler K."/>
            <person name="Rivarola-Duarte L."/>
            <person name="Spannagl M."/>
            <person name="Mayer K.F.X."/>
            <person name="Lu F.H."/>
            <person name="Bevan M.W."/>
            <person name="Leroy P."/>
            <person name="Li P."/>
            <person name="You F.M."/>
            <person name="Sun Q."/>
            <person name="Liu Z."/>
            <person name="Lyons E."/>
            <person name="Wicker T."/>
            <person name="Salzberg S.L."/>
            <person name="Devos K.M."/>
            <person name="Dvorak J."/>
        </authorList>
    </citation>
    <scope>NUCLEOTIDE SEQUENCE [LARGE SCALE GENOMIC DNA]</scope>
    <source>
        <strain evidence="2">cv. AL8/78</strain>
    </source>
</reference>
<evidence type="ECO:0000313" key="3">
    <source>
        <dbReference type="Proteomes" id="UP000015105"/>
    </source>
</evidence>
<reference evidence="3" key="2">
    <citation type="journal article" date="2017" name="Nat. Plants">
        <title>The Aegilops tauschii genome reveals multiple impacts of transposons.</title>
        <authorList>
            <person name="Zhao G."/>
            <person name="Zou C."/>
            <person name="Li K."/>
            <person name="Wang K."/>
            <person name="Li T."/>
            <person name="Gao L."/>
            <person name="Zhang X."/>
            <person name="Wang H."/>
            <person name="Yang Z."/>
            <person name="Liu X."/>
            <person name="Jiang W."/>
            <person name="Mao L."/>
            <person name="Kong X."/>
            <person name="Jiao Y."/>
            <person name="Jia J."/>
        </authorList>
    </citation>
    <scope>NUCLEOTIDE SEQUENCE [LARGE SCALE GENOMIC DNA]</scope>
    <source>
        <strain evidence="3">cv. AL8/78</strain>
    </source>
</reference>
<dbReference type="Proteomes" id="UP000015105">
    <property type="component" value="Chromosome 3D"/>
</dbReference>
<name>A0A453F2K6_AEGTS</name>
<protein>
    <submittedName>
        <fullName evidence="2">Uncharacterized protein</fullName>
    </submittedName>
</protein>
<evidence type="ECO:0000256" key="1">
    <source>
        <dbReference type="SAM" id="MobiDB-lite"/>
    </source>
</evidence>